<dbReference type="Gene3D" id="3.10.20.90">
    <property type="entry name" value="Phosphatidylinositol 3-kinase Catalytic Subunit, Chain A, domain 1"/>
    <property type="match status" value="1"/>
</dbReference>
<comment type="caution">
    <text evidence="1">The sequence shown here is derived from an EMBL/GenBank/DDBJ whole genome shotgun (WGS) entry which is preliminary data.</text>
</comment>
<dbReference type="PANTHER" id="PTHR31066">
    <property type="entry name" value="OS05G0427100 PROTEIN-RELATED"/>
    <property type="match status" value="1"/>
</dbReference>
<dbReference type="AlphaFoldDB" id="A0A2I0KAZ3"/>
<dbReference type="FunFam" id="3.10.20.90:FF:000058">
    <property type="entry name" value="Octicosapeptide/phox/Bem1p domain kinase superfamily protein"/>
    <property type="match status" value="1"/>
</dbReference>
<dbReference type="STRING" id="22663.A0A2I0KAZ3"/>
<evidence type="ECO:0000313" key="1">
    <source>
        <dbReference type="EMBL" id="PKI65704.1"/>
    </source>
</evidence>
<proteinExistence type="predicted"/>
<dbReference type="SUPFAM" id="SSF54277">
    <property type="entry name" value="CAD &amp; PB1 domains"/>
    <property type="match status" value="1"/>
</dbReference>
<dbReference type="OrthoDB" id="1938580at2759"/>
<keyword evidence="2" id="KW-1185">Reference proteome</keyword>
<dbReference type="InterPro" id="IPR000270">
    <property type="entry name" value="PB1_dom"/>
</dbReference>
<sequence length="496" mass="53209">MENYSYSSYPDSGNSSPRSREIEYENPPWDDQQQQNYKAKFMCSYGGKIHPRPHDNQLSYIGGETKIFAVERNVKFSTMIAKLASLCGEPDVTFKYQLPGEELDALISVTNDDDLDHMMHEYERLFRSPGKPARMRLFIFPASPNTSTGSFGPGHPIGSERDRFVEALNSVPAPEPPKPASGNVDYLFGLEKGVSPPPPPPPAVVPDPVGPAAVAREPHVGLGRDDRVFGSDQGVSPAEIQRQLQELQRMQIGGHGQEAMYRRKSEEAAAMGGFSGGPEYYVQKMPEKSNPVTMPSSVPVSAPAGYWPDKQIPGGAFPGAMTGPPSGHPEQPVYVIPGHSGLYHAPQMGRPITGQPSHGYYAVQQRVGPDTYRDQPMFSVAPPQPTQQPQLSMGAPATMPPQQQLQKVAAAGSTEGILTGRPGSGVAEHHVTYAQVGYDGATGRQVFYTAAGGVVAAPPPPQYQGMAAATADMRTAGQVMGQDGKVIAKVSQASSV</sequence>
<name>A0A2I0KAZ3_PUNGR</name>
<dbReference type="SMART" id="SM00666">
    <property type="entry name" value="PB1"/>
    <property type="match status" value="1"/>
</dbReference>
<organism evidence="1 2">
    <name type="scientific">Punica granatum</name>
    <name type="common">Pomegranate</name>
    <dbReference type="NCBI Taxonomy" id="22663"/>
    <lineage>
        <taxon>Eukaryota</taxon>
        <taxon>Viridiplantae</taxon>
        <taxon>Streptophyta</taxon>
        <taxon>Embryophyta</taxon>
        <taxon>Tracheophyta</taxon>
        <taxon>Spermatophyta</taxon>
        <taxon>Magnoliopsida</taxon>
        <taxon>eudicotyledons</taxon>
        <taxon>Gunneridae</taxon>
        <taxon>Pentapetalae</taxon>
        <taxon>rosids</taxon>
        <taxon>malvids</taxon>
        <taxon>Myrtales</taxon>
        <taxon>Lythraceae</taxon>
        <taxon>Punica</taxon>
    </lineage>
</organism>
<gene>
    <name evidence="1" type="ORF">CRG98_013893</name>
</gene>
<dbReference type="EMBL" id="PGOL01000734">
    <property type="protein sequence ID" value="PKI65704.1"/>
    <property type="molecule type" value="Genomic_DNA"/>
</dbReference>
<evidence type="ECO:0000313" key="2">
    <source>
        <dbReference type="Proteomes" id="UP000233551"/>
    </source>
</evidence>
<dbReference type="Pfam" id="PF00564">
    <property type="entry name" value="PB1"/>
    <property type="match status" value="1"/>
</dbReference>
<dbReference type="InterPro" id="IPR053198">
    <property type="entry name" value="Gynoecium_Dev_Regulator"/>
</dbReference>
<accession>A0A2I0KAZ3</accession>
<reference evidence="1 2" key="1">
    <citation type="submission" date="2017-11" db="EMBL/GenBank/DDBJ databases">
        <title>De-novo sequencing of pomegranate (Punica granatum L.) genome.</title>
        <authorList>
            <person name="Akparov Z."/>
            <person name="Amiraslanov A."/>
            <person name="Hajiyeva S."/>
            <person name="Abbasov M."/>
            <person name="Kaur K."/>
            <person name="Hamwieh A."/>
            <person name="Solovyev V."/>
            <person name="Salamov A."/>
            <person name="Braich B."/>
            <person name="Kosarev P."/>
            <person name="Mahmoud A."/>
            <person name="Hajiyev E."/>
            <person name="Babayeva S."/>
            <person name="Izzatullayeva V."/>
            <person name="Mammadov A."/>
            <person name="Mammadov A."/>
            <person name="Sharifova S."/>
            <person name="Ojaghi J."/>
            <person name="Eynullazada K."/>
            <person name="Bayramov B."/>
            <person name="Abdulazimova A."/>
            <person name="Shahmuradov I."/>
        </authorList>
    </citation>
    <scope>NUCLEOTIDE SEQUENCE [LARGE SCALE GENOMIC DNA]</scope>
    <source>
        <strain evidence="2">cv. AG2017</strain>
        <tissue evidence="1">Leaf</tissue>
    </source>
</reference>
<dbReference type="CDD" id="cd06410">
    <property type="entry name" value="PB1_UP2"/>
    <property type="match status" value="1"/>
</dbReference>
<dbReference type="PANTHER" id="PTHR31066:SF100">
    <property type="entry name" value="PB1 DOMAIN-CONTAINING PROTEIN"/>
    <property type="match status" value="1"/>
</dbReference>
<protein>
    <submittedName>
        <fullName evidence="1">Uncharacterized protein</fullName>
    </submittedName>
</protein>
<dbReference type="GeneID" id="116196065"/>
<dbReference type="Proteomes" id="UP000233551">
    <property type="component" value="Unassembled WGS sequence"/>
</dbReference>